<dbReference type="SMART" id="SM00717">
    <property type="entry name" value="SANT"/>
    <property type="match status" value="2"/>
</dbReference>
<evidence type="ECO:0000256" key="3">
    <source>
        <dbReference type="ARBA" id="ARBA00023242"/>
    </source>
</evidence>
<feature type="compositionally biased region" description="Basic and acidic residues" evidence="4">
    <location>
        <begin position="115"/>
        <end position="128"/>
    </location>
</feature>
<keyword evidence="2" id="KW-0238">DNA-binding</keyword>
<feature type="compositionally biased region" description="Basic and acidic residues" evidence="4">
    <location>
        <begin position="192"/>
        <end position="202"/>
    </location>
</feature>
<accession>A0ABR2MVW2</accession>
<dbReference type="InterPro" id="IPR017930">
    <property type="entry name" value="Myb_dom"/>
</dbReference>
<feature type="domain" description="Myb-like" evidence="5">
    <location>
        <begin position="9"/>
        <end position="61"/>
    </location>
</feature>
<dbReference type="EMBL" id="JBBWWR010000004">
    <property type="protein sequence ID" value="KAK8967595.1"/>
    <property type="molecule type" value="Genomic_DNA"/>
</dbReference>
<dbReference type="InterPro" id="IPR001005">
    <property type="entry name" value="SANT/Myb"/>
</dbReference>
<dbReference type="PROSITE" id="PS51294">
    <property type="entry name" value="HTH_MYB"/>
    <property type="match status" value="2"/>
</dbReference>
<sequence length="283" mass="30751">MGRAPCCDKVGLKKGRWTAEEDQLLANFIKNNGEGSWRSMPKKAGLLRCGKSCRLRWINYLRGDLKRGNISKEEEDTIIQLRSNLGNRWSVIAGHLPGRTDNEIKNYWNSHLSKKVDGCRGQDEDGKCDAGGGGKAAGGRKRKGGRPSKSFRKKKGGTTSISASKEHGGEKDAMMKELGSAEIALGMSPSNGEKEGGRKEGNGGEIEVSNGEKEGGQELDEIEKLVDWDLEEIALRLWEGGEEGVGVGVGEIGGGIGGFFDNNIEFDAFKDECFQSWLLSDVL</sequence>
<name>A0ABR2MVW2_9ASPA</name>
<comment type="subcellular location">
    <subcellularLocation>
        <location evidence="1">Nucleus</location>
    </subcellularLocation>
</comment>
<evidence type="ECO:0000259" key="6">
    <source>
        <dbReference type="PROSITE" id="PS51294"/>
    </source>
</evidence>
<feature type="domain" description="HTH myb-type" evidence="6">
    <location>
        <begin position="9"/>
        <end position="61"/>
    </location>
</feature>
<keyword evidence="3" id="KW-0539">Nucleus</keyword>
<dbReference type="PROSITE" id="PS50090">
    <property type="entry name" value="MYB_LIKE"/>
    <property type="match status" value="2"/>
</dbReference>
<evidence type="ECO:0000259" key="5">
    <source>
        <dbReference type="PROSITE" id="PS50090"/>
    </source>
</evidence>
<feature type="compositionally biased region" description="Basic residues" evidence="4">
    <location>
        <begin position="138"/>
        <end position="156"/>
    </location>
</feature>
<gene>
    <name evidence="7" type="primary">MYB12</name>
    <name evidence="7" type="ORF">KSP40_PGU021366</name>
</gene>
<evidence type="ECO:0000256" key="4">
    <source>
        <dbReference type="SAM" id="MobiDB-lite"/>
    </source>
</evidence>
<dbReference type="Gene3D" id="1.10.10.60">
    <property type="entry name" value="Homeodomain-like"/>
    <property type="match status" value="2"/>
</dbReference>
<dbReference type="InterPro" id="IPR009057">
    <property type="entry name" value="Homeodomain-like_sf"/>
</dbReference>
<dbReference type="CDD" id="cd00167">
    <property type="entry name" value="SANT"/>
    <property type="match status" value="2"/>
</dbReference>
<evidence type="ECO:0000256" key="2">
    <source>
        <dbReference type="ARBA" id="ARBA00023125"/>
    </source>
</evidence>
<dbReference type="PANTHER" id="PTHR47999">
    <property type="entry name" value="TRANSCRIPTION FACTOR MYB8-RELATED-RELATED"/>
    <property type="match status" value="1"/>
</dbReference>
<evidence type="ECO:0000256" key="1">
    <source>
        <dbReference type="ARBA" id="ARBA00004123"/>
    </source>
</evidence>
<dbReference type="Proteomes" id="UP001412067">
    <property type="component" value="Unassembled WGS sequence"/>
</dbReference>
<evidence type="ECO:0000313" key="7">
    <source>
        <dbReference type="EMBL" id="KAK8967595.1"/>
    </source>
</evidence>
<dbReference type="Pfam" id="PF00249">
    <property type="entry name" value="Myb_DNA-binding"/>
    <property type="match status" value="2"/>
</dbReference>
<comment type="caution">
    <text evidence="7">The sequence shown here is derived from an EMBL/GenBank/DDBJ whole genome shotgun (WGS) entry which is preliminary data.</text>
</comment>
<proteinExistence type="predicted"/>
<evidence type="ECO:0000313" key="8">
    <source>
        <dbReference type="Proteomes" id="UP001412067"/>
    </source>
</evidence>
<feature type="domain" description="Myb-like" evidence="5">
    <location>
        <begin position="62"/>
        <end position="112"/>
    </location>
</feature>
<protein>
    <submittedName>
        <fullName evidence="7">Transcription factor MYB12</fullName>
    </submittedName>
</protein>
<dbReference type="PANTHER" id="PTHR47999:SF6">
    <property type="entry name" value="MYB-RELATED PROTEIN P"/>
    <property type="match status" value="1"/>
</dbReference>
<dbReference type="InterPro" id="IPR015495">
    <property type="entry name" value="Myb_TF_plants"/>
</dbReference>
<feature type="region of interest" description="Disordered" evidence="4">
    <location>
        <begin position="185"/>
        <end position="219"/>
    </location>
</feature>
<reference evidence="7 8" key="1">
    <citation type="journal article" date="2022" name="Nat. Plants">
        <title>Genomes of leafy and leafless Platanthera orchids illuminate the evolution of mycoheterotrophy.</title>
        <authorList>
            <person name="Li M.H."/>
            <person name="Liu K.W."/>
            <person name="Li Z."/>
            <person name="Lu H.C."/>
            <person name="Ye Q.L."/>
            <person name="Zhang D."/>
            <person name="Wang J.Y."/>
            <person name="Li Y.F."/>
            <person name="Zhong Z.M."/>
            <person name="Liu X."/>
            <person name="Yu X."/>
            <person name="Liu D.K."/>
            <person name="Tu X.D."/>
            <person name="Liu B."/>
            <person name="Hao Y."/>
            <person name="Liao X.Y."/>
            <person name="Jiang Y.T."/>
            <person name="Sun W.H."/>
            <person name="Chen J."/>
            <person name="Chen Y.Q."/>
            <person name="Ai Y."/>
            <person name="Zhai J.W."/>
            <person name="Wu S.S."/>
            <person name="Zhou Z."/>
            <person name="Hsiao Y.Y."/>
            <person name="Wu W.L."/>
            <person name="Chen Y.Y."/>
            <person name="Lin Y.F."/>
            <person name="Hsu J.L."/>
            <person name="Li C.Y."/>
            <person name="Wang Z.W."/>
            <person name="Zhao X."/>
            <person name="Zhong W.Y."/>
            <person name="Ma X.K."/>
            <person name="Ma L."/>
            <person name="Huang J."/>
            <person name="Chen G.Z."/>
            <person name="Huang M.Z."/>
            <person name="Huang L."/>
            <person name="Peng D.H."/>
            <person name="Luo Y.B."/>
            <person name="Zou S.Q."/>
            <person name="Chen S.P."/>
            <person name="Lan S."/>
            <person name="Tsai W.C."/>
            <person name="Van de Peer Y."/>
            <person name="Liu Z.J."/>
        </authorList>
    </citation>
    <scope>NUCLEOTIDE SEQUENCE [LARGE SCALE GENOMIC DNA]</scope>
    <source>
        <tissue evidence="7">Flower</tissue>
    </source>
</reference>
<dbReference type="SUPFAM" id="SSF46689">
    <property type="entry name" value="Homeodomain-like"/>
    <property type="match status" value="1"/>
</dbReference>
<keyword evidence="8" id="KW-1185">Reference proteome</keyword>
<feature type="region of interest" description="Disordered" evidence="4">
    <location>
        <begin position="115"/>
        <end position="171"/>
    </location>
</feature>
<feature type="compositionally biased region" description="Basic and acidic residues" evidence="4">
    <location>
        <begin position="210"/>
        <end position="219"/>
    </location>
</feature>
<organism evidence="7 8">
    <name type="scientific">Platanthera guangdongensis</name>
    <dbReference type="NCBI Taxonomy" id="2320717"/>
    <lineage>
        <taxon>Eukaryota</taxon>
        <taxon>Viridiplantae</taxon>
        <taxon>Streptophyta</taxon>
        <taxon>Embryophyta</taxon>
        <taxon>Tracheophyta</taxon>
        <taxon>Spermatophyta</taxon>
        <taxon>Magnoliopsida</taxon>
        <taxon>Liliopsida</taxon>
        <taxon>Asparagales</taxon>
        <taxon>Orchidaceae</taxon>
        <taxon>Orchidoideae</taxon>
        <taxon>Orchideae</taxon>
        <taxon>Orchidinae</taxon>
        <taxon>Platanthera</taxon>
    </lineage>
</organism>
<feature type="domain" description="HTH myb-type" evidence="6">
    <location>
        <begin position="62"/>
        <end position="116"/>
    </location>
</feature>